<dbReference type="Gene3D" id="2.160.20.120">
    <property type="match status" value="1"/>
</dbReference>
<keyword evidence="1" id="KW-0812">Transmembrane</keyword>
<dbReference type="Proteomes" id="UP001230426">
    <property type="component" value="Unassembled WGS sequence"/>
</dbReference>
<feature type="transmembrane region" description="Helical" evidence="1">
    <location>
        <begin position="7"/>
        <end position="29"/>
    </location>
</feature>
<evidence type="ECO:0000313" key="2">
    <source>
        <dbReference type="EMBL" id="MDP9861367.1"/>
    </source>
</evidence>
<evidence type="ECO:0008006" key="4">
    <source>
        <dbReference type="Google" id="ProtNLM"/>
    </source>
</evidence>
<sequence>MRSTVRTAWIIVGGALTALIVSWIGLTAWSEVSRTEATGDSYESSLLRPARLSETSVRDYTFTSPELVVRAEGGVDVSVVTGAAGRLSVRREIFWSEGGPGPDQGRPNLSERWNGRTLRATVDCPGGTRPGEPVCHAVYTLTVPAATDVEAATRSGTVSAHAVQGDLRLSTGSGEVTVTGAQGTLWARAGTGDVTATGLRSAVADVETGRGDAVLGFQHAPDDVRAVAGKGGGVDVTVPDGAGYRVEVNARESTVEVPRDPDAPRRITAVAPEGRLRILPDGRR</sequence>
<protein>
    <recommendedName>
        <fullName evidence="4">Adhesin domain-containing protein</fullName>
    </recommendedName>
</protein>
<accession>A0ABT9QXN1</accession>
<organism evidence="2 3">
    <name type="scientific">Streptosporangium brasiliense</name>
    <dbReference type="NCBI Taxonomy" id="47480"/>
    <lineage>
        <taxon>Bacteria</taxon>
        <taxon>Bacillati</taxon>
        <taxon>Actinomycetota</taxon>
        <taxon>Actinomycetes</taxon>
        <taxon>Streptosporangiales</taxon>
        <taxon>Streptosporangiaceae</taxon>
        <taxon>Streptosporangium</taxon>
    </lineage>
</organism>
<evidence type="ECO:0000256" key="1">
    <source>
        <dbReference type="SAM" id="Phobius"/>
    </source>
</evidence>
<keyword evidence="1" id="KW-1133">Transmembrane helix</keyword>
<keyword evidence="1" id="KW-0472">Membrane</keyword>
<comment type="caution">
    <text evidence="2">The sequence shown here is derived from an EMBL/GenBank/DDBJ whole genome shotgun (WGS) entry which is preliminary data.</text>
</comment>
<keyword evidence="3" id="KW-1185">Reference proteome</keyword>
<gene>
    <name evidence="2" type="ORF">J2S55_000626</name>
</gene>
<reference evidence="2 3" key="1">
    <citation type="submission" date="2023-07" db="EMBL/GenBank/DDBJ databases">
        <title>Sequencing the genomes of 1000 actinobacteria strains.</title>
        <authorList>
            <person name="Klenk H.-P."/>
        </authorList>
    </citation>
    <scope>NUCLEOTIDE SEQUENCE [LARGE SCALE GENOMIC DNA]</scope>
    <source>
        <strain evidence="2 3">DSM 44109</strain>
    </source>
</reference>
<dbReference type="RefSeq" id="WP_306857124.1">
    <property type="nucleotide sequence ID" value="NZ_JAUSRB010000001.1"/>
</dbReference>
<name>A0ABT9QXN1_9ACTN</name>
<evidence type="ECO:0000313" key="3">
    <source>
        <dbReference type="Proteomes" id="UP001230426"/>
    </source>
</evidence>
<proteinExistence type="predicted"/>
<dbReference type="EMBL" id="JAUSRB010000001">
    <property type="protein sequence ID" value="MDP9861367.1"/>
    <property type="molecule type" value="Genomic_DNA"/>
</dbReference>